<feature type="compositionally biased region" description="Polar residues" evidence="1">
    <location>
        <begin position="53"/>
        <end position="79"/>
    </location>
</feature>
<feature type="compositionally biased region" description="Polar residues" evidence="1">
    <location>
        <begin position="35"/>
        <end position="44"/>
    </location>
</feature>
<feature type="region of interest" description="Disordered" evidence="1">
    <location>
        <begin position="1"/>
        <end position="268"/>
    </location>
</feature>
<comment type="caution">
    <text evidence="2">The sequence shown here is derived from an EMBL/GenBank/DDBJ whole genome shotgun (WGS) entry which is preliminary data.</text>
</comment>
<feature type="compositionally biased region" description="Basic residues" evidence="1">
    <location>
        <begin position="628"/>
        <end position="637"/>
    </location>
</feature>
<feature type="compositionally biased region" description="Polar residues" evidence="1">
    <location>
        <begin position="329"/>
        <end position="352"/>
    </location>
</feature>
<feature type="compositionally biased region" description="Low complexity" evidence="1">
    <location>
        <begin position="102"/>
        <end position="114"/>
    </location>
</feature>
<proteinExistence type="predicted"/>
<feature type="compositionally biased region" description="Polar residues" evidence="1">
    <location>
        <begin position="638"/>
        <end position="650"/>
    </location>
</feature>
<feature type="compositionally biased region" description="Polar residues" evidence="1">
    <location>
        <begin position="122"/>
        <end position="178"/>
    </location>
</feature>
<dbReference type="EMBL" id="JARBJD010000156">
    <property type="protein sequence ID" value="KAK2949443.1"/>
    <property type="molecule type" value="Genomic_DNA"/>
</dbReference>
<feature type="region of interest" description="Disordered" evidence="1">
    <location>
        <begin position="536"/>
        <end position="650"/>
    </location>
</feature>
<sequence>MRLDVFGSGPTQSKTTPETLSTQTQQSSNQKPTSIQVPQQNTKTAVYIPPTSPLATYQSLPSRKSSPQPIQLDSQQIVQSVPMYLNSDQSSAPRTSKGVRFNQPSSQSPQNAQSLTDINIPERQTSPKQVTRFSPTSDPRQSRQQVTHIQPVTSHTPVTPITAQFPVTNTAPQKSDLTSDVFGVRQPPSIPQPQPDEQRSTSPSSRVGHPPLHSTAGSSTVVARRKNARNAPHFAPKSLTQQSPTDSLELKPLSELPPGNRASSALSCSKCPEKDNIIHSLRLQLVEAQNQAKTANTEKDTLVSLLSQNTIAHKKEIDELKRQIPSAHESPTPSILSTKDSNIPTQNPTSPQIEDRVNVSLQNELRTQQEDVRRRELDLVEKELRIAEKERIVAEREASVRVSKAHLAEALLAFDNKVRANDARVREFVVLSDEVLRREKHATLQTAQLEKEWERVKAESTRLEDEKAKIEGGMSQLFEKERLLDTRMAEIVQLKEEATNQSVVLAQSLLNISANQHRRKARRAKQDRNDALARLMLSSIESPSESSSETESERKMMLSRSMDELELSGQRNRSTSTKKKKKSRKQQRDDEPDSHRHSTITSSPAHDSLSPNRRSRHNTRDSVDGQQSRHRHSHNKARQMTVTNSSQANTSLLHSFISPIDEKRRDVMNQSRLDASSFPVSSLNHAEFGLNDSSFVTPAQAFLRFVHNSSQPVPNYADFFPLSSSDFALTSISHANRHQHSSLPLRHEHFLSDSIVLSPLDVQPAPSTRQVEDTPRLDTSFFNVAPSFSYPDTAVNAISFAAQHRATPIVSRAADQLPVFNRVEGR</sequence>
<feature type="compositionally biased region" description="Low complexity" evidence="1">
    <location>
        <begin position="538"/>
        <end position="549"/>
    </location>
</feature>
<feature type="region of interest" description="Disordered" evidence="1">
    <location>
        <begin position="322"/>
        <end position="353"/>
    </location>
</feature>
<feature type="compositionally biased region" description="Basic and acidic residues" evidence="1">
    <location>
        <begin position="586"/>
        <end position="596"/>
    </location>
</feature>
<feature type="compositionally biased region" description="Basic residues" evidence="1">
    <location>
        <begin position="576"/>
        <end position="585"/>
    </location>
</feature>
<evidence type="ECO:0000313" key="3">
    <source>
        <dbReference type="Proteomes" id="UP001281761"/>
    </source>
</evidence>
<organism evidence="2 3">
    <name type="scientific">Blattamonas nauphoetae</name>
    <dbReference type="NCBI Taxonomy" id="2049346"/>
    <lineage>
        <taxon>Eukaryota</taxon>
        <taxon>Metamonada</taxon>
        <taxon>Preaxostyla</taxon>
        <taxon>Oxymonadida</taxon>
        <taxon>Blattamonas</taxon>
    </lineage>
</organism>
<evidence type="ECO:0000256" key="1">
    <source>
        <dbReference type="SAM" id="MobiDB-lite"/>
    </source>
</evidence>
<reference evidence="2 3" key="1">
    <citation type="journal article" date="2022" name="bioRxiv">
        <title>Genomics of Preaxostyla Flagellates Illuminates Evolutionary Transitions and the Path Towards Mitochondrial Loss.</title>
        <authorList>
            <person name="Novak L.V.F."/>
            <person name="Treitli S.C."/>
            <person name="Pyrih J."/>
            <person name="Halakuc P."/>
            <person name="Pipaliya S.V."/>
            <person name="Vacek V."/>
            <person name="Brzon O."/>
            <person name="Soukal P."/>
            <person name="Eme L."/>
            <person name="Dacks J.B."/>
            <person name="Karnkowska A."/>
            <person name="Elias M."/>
            <person name="Hampl V."/>
        </authorList>
    </citation>
    <scope>NUCLEOTIDE SEQUENCE [LARGE SCALE GENOMIC DNA]</scope>
    <source>
        <strain evidence="2">NAU3</strain>
        <tissue evidence="2">Gut</tissue>
    </source>
</reference>
<accession>A0ABQ9XDT8</accession>
<gene>
    <name evidence="2" type="ORF">BLNAU_15639</name>
</gene>
<name>A0ABQ9XDT8_9EUKA</name>
<feature type="compositionally biased region" description="Polar residues" evidence="1">
    <location>
        <begin position="599"/>
        <end position="612"/>
    </location>
</feature>
<evidence type="ECO:0000313" key="2">
    <source>
        <dbReference type="EMBL" id="KAK2949443.1"/>
    </source>
</evidence>
<feature type="compositionally biased region" description="Low complexity" evidence="1">
    <location>
        <begin position="13"/>
        <end position="34"/>
    </location>
</feature>
<protein>
    <submittedName>
        <fullName evidence="2">Uncharacterized protein</fullName>
    </submittedName>
</protein>
<keyword evidence="3" id="KW-1185">Reference proteome</keyword>
<dbReference type="Proteomes" id="UP001281761">
    <property type="component" value="Unassembled WGS sequence"/>
</dbReference>